<dbReference type="EMBL" id="QJNS01000389">
    <property type="protein sequence ID" value="RYO78331.1"/>
    <property type="molecule type" value="Genomic_DNA"/>
</dbReference>
<dbReference type="SUPFAM" id="SSF51735">
    <property type="entry name" value="NAD(P)-binding Rossmann-fold domains"/>
    <property type="match status" value="1"/>
</dbReference>
<dbReference type="PANTHER" id="PTHR43708:SF1">
    <property type="entry name" value="GALACTOSE_LACTOSE METABOLISM REGULATORY PROTEIN GAL80"/>
    <property type="match status" value="1"/>
</dbReference>
<dbReference type="Gene3D" id="3.30.360.10">
    <property type="entry name" value="Dihydrodipicolinate Reductase, domain 2"/>
    <property type="match status" value="1"/>
</dbReference>
<dbReference type="Gene3D" id="3.40.50.720">
    <property type="entry name" value="NAD(P)-binding Rossmann-like Domain"/>
    <property type="match status" value="1"/>
</dbReference>
<evidence type="ECO:0000259" key="2">
    <source>
        <dbReference type="Pfam" id="PF22685"/>
    </source>
</evidence>
<dbReference type="InterPro" id="IPR051317">
    <property type="entry name" value="Gfo/Idh/MocA_oxidoreduct"/>
</dbReference>
<evidence type="ECO:0000313" key="3">
    <source>
        <dbReference type="EMBL" id="RYO78331.1"/>
    </source>
</evidence>
<name>A0ABY0GZJ5_9PEZI</name>
<proteinExistence type="predicted"/>
<organism evidence="3 4">
    <name type="scientific">Monosporascus cannonballus</name>
    <dbReference type="NCBI Taxonomy" id="155416"/>
    <lineage>
        <taxon>Eukaryota</taxon>
        <taxon>Fungi</taxon>
        <taxon>Dikarya</taxon>
        <taxon>Ascomycota</taxon>
        <taxon>Pezizomycotina</taxon>
        <taxon>Sordariomycetes</taxon>
        <taxon>Xylariomycetidae</taxon>
        <taxon>Xylariales</taxon>
        <taxon>Xylariales incertae sedis</taxon>
        <taxon>Monosporascus</taxon>
    </lineage>
</organism>
<gene>
    <name evidence="3" type="ORF">DL762_008738</name>
</gene>
<protein>
    <recommendedName>
        <fullName evidence="2">Gal80p-like C-terminal domain-containing protein</fullName>
    </recommendedName>
</protein>
<feature type="domain" description="Gal80p-like C-terminal" evidence="2">
    <location>
        <begin position="325"/>
        <end position="432"/>
    </location>
</feature>
<dbReference type="PANTHER" id="PTHR43708">
    <property type="entry name" value="CONSERVED EXPRESSED OXIDOREDUCTASE (EUROFUNG)"/>
    <property type="match status" value="1"/>
</dbReference>
<dbReference type="Pfam" id="PF22685">
    <property type="entry name" value="Gal80p_C-like"/>
    <property type="match status" value="1"/>
</dbReference>
<accession>A0ABY0GZJ5</accession>
<evidence type="ECO:0000256" key="1">
    <source>
        <dbReference type="SAM" id="MobiDB-lite"/>
    </source>
</evidence>
<sequence length="533" mass="59080">MEYNARQQQTPAPIKPEPEMLEAIRIYGDSQTRGLDTIPLTIEYYLEATALVFLCAGPKKQRITEIWVTALEDDDGEESSAGEGTVQAPRSWSKRRQQKEIAAKGRAAKASRLAPALSEEDELAGGESQAPRAPRLSGLGLVPNDGDEDQEPVDLVQYIEKSGIPSKEVENVFIEIPEAPSHFDNIRAMDIRDDTPMAFPSTETQAKQPQFASQELLKPYLQHQTPTRFIGMAPIRVALIGVSGSAKVPAAQLHHRHVALTRESIRAGKAVYVEWPLAENYDAAVALFGQGRIDNSIAGLQGRVSPIALKLRELLKTGRIGRISIGGNPITIAYAHTIDYVHDILGEFASFESRMQIQRQAIRILRSDGTQTGEVQSDVPDFLVFHGKLARGKADIVDDATLAATFRTGQQFKGTPGFVWSINGEKGEILVTASGAYLHSDSYGEPIKIQVHDHATDEVTDVAWDWKDWQRNLPVRARIVGELYERYAHWWENGRPSGTLADGEEWPRLHDAVERINEVRELFAQYDAGLVPL</sequence>
<keyword evidence="4" id="KW-1185">Reference proteome</keyword>
<dbReference type="SUPFAM" id="SSF55347">
    <property type="entry name" value="Glyceraldehyde-3-phosphate dehydrogenase-like, C-terminal domain"/>
    <property type="match status" value="1"/>
</dbReference>
<reference evidence="3 4" key="1">
    <citation type="submission" date="2018-06" db="EMBL/GenBank/DDBJ databases">
        <title>Complete Genomes of Monosporascus.</title>
        <authorList>
            <person name="Robinson A.J."/>
            <person name="Natvig D.O."/>
        </authorList>
    </citation>
    <scope>NUCLEOTIDE SEQUENCE [LARGE SCALE GENOMIC DNA]</scope>
    <source>
        <strain evidence="3 4">CBS 609.92</strain>
    </source>
</reference>
<evidence type="ECO:0000313" key="4">
    <source>
        <dbReference type="Proteomes" id="UP000294003"/>
    </source>
</evidence>
<dbReference type="Proteomes" id="UP000294003">
    <property type="component" value="Unassembled WGS sequence"/>
</dbReference>
<dbReference type="InterPro" id="IPR055080">
    <property type="entry name" value="Gal80p-like_C"/>
</dbReference>
<feature type="region of interest" description="Disordered" evidence="1">
    <location>
        <begin position="74"/>
        <end position="148"/>
    </location>
</feature>
<dbReference type="InterPro" id="IPR036291">
    <property type="entry name" value="NAD(P)-bd_dom_sf"/>
</dbReference>
<comment type="caution">
    <text evidence="3">The sequence shown here is derived from an EMBL/GenBank/DDBJ whole genome shotgun (WGS) entry which is preliminary data.</text>
</comment>